<comment type="caution">
    <text evidence="2">The sequence shown here is derived from an EMBL/GenBank/DDBJ whole genome shotgun (WGS) entry which is preliminary data.</text>
</comment>
<dbReference type="Proteomes" id="UP000037035">
    <property type="component" value="Unassembled WGS sequence"/>
</dbReference>
<gene>
    <name evidence="2" type="ORF">VP01_2059g1</name>
</gene>
<protein>
    <submittedName>
        <fullName evidence="2">Uncharacterized protein</fullName>
    </submittedName>
</protein>
<accession>A0A0L6VAQ5</accession>
<dbReference type="AlphaFoldDB" id="A0A0L6VAQ5"/>
<dbReference type="VEuPathDB" id="FungiDB:VP01_2059g1"/>
<evidence type="ECO:0000313" key="2">
    <source>
        <dbReference type="EMBL" id="KNZ57846.1"/>
    </source>
</evidence>
<organism evidence="2 3">
    <name type="scientific">Puccinia sorghi</name>
    <dbReference type="NCBI Taxonomy" id="27349"/>
    <lineage>
        <taxon>Eukaryota</taxon>
        <taxon>Fungi</taxon>
        <taxon>Dikarya</taxon>
        <taxon>Basidiomycota</taxon>
        <taxon>Pucciniomycotina</taxon>
        <taxon>Pucciniomycetes</taxon>
        <taxon>Pucciniales</taxon>
        <taxon>Pucciniaceae</taxon>
        <taxon>Puccinia</taxon>
    </lineage>
</organism>
<name>A0A0L6VAQ5_9BASI</name>
<feature type="compositionally biased region" description="Basic and acidic residues" evidence="1">
    <location>
        <begin position="63"/>
        <end position="74"/>
    </location>
</feature>
<keyword evidence="3" id="KW-1185">Reference proteome</keyword>
<proteinExistence type="predicted"/>
<evidence type="ECO:0000256" key="1">
    <source>
        <dbReference type="SAM" id="MobiDB-lite"/>
    </source>
</evidence>
<dbReference type="EMBL" id="LAVV01006903">
    <property type="protein sequence ID" value="KNZ57846.1"/>
    <property type="molecule type" value="Genomic_DNA"/>
</dbReference>
<reference evidence="2 3" key="1">
    <citation type="submission" date="2015-08" db="EMBL/GenBank/DDBJ databases">
        <title>Next Generation Sequencing and Analysis of the Genome of Puccinia sorghi L Schw, the Causal Agent of Maize Common Rust.</title>
        <authorList>
            <person name="Rochi L."/>
            <person name="Burguener G."/>
            <person name="Darino M."/>
            <person name="Turjanski A."/>
            <person name="Kreff E."/>
            <person name="Dieguez M.J."/>
            <person name="Sacco F."/>
        </authorList>
    </citation>
    <scope>NUCLEOTIDE SEQUENCE [LARGE SCALE GENOMIC DNA]</scope>
    <source>
        <strain evidence="2 3">RO10H11247</strain>
    </source>
</reference>
<evidence type="ECO:0000313" key="3">
    <source>
        <dbReference type="Proteomes" id="UP000037035"/>
    </source>
</evidence>
<sequence length="74" mass="8392">MALLGELLIFSHKPCRRWQSQSERLYGIRVLKGKVSGNLFTVENPTRIGPPDKEAHYSPSGDQIKEIHESYGHS</sequence>
<feature type="region of interest" description="Disordered" evidence="1">
    <location>
        <begin position="42"/>
        <end position="74"/>
    </location>
</feature>